<feature type="compositionally biased region" description="Basic and acidic residues" evidence="1">
    <location>
        <begin position="296"/>
        <end position="311"/>
    </location>
</feature>
<keyword evidence="2" id="KW-0472">Membrane</keyword>
<evidence type="ECO:0000313" key="4">
    <source>
        <dbReference type="EMBL" id="TQJ13285.1"/>
    </source>
</evidence>
<sequence length="311" mass="35131">MPRRPLDDPSNTRSSWGELVDPRGAQTMRRFLVHGERMVVVHRPHWASLAGTVFSLLAGFAITLFVGFTAPPSFGVVTNAMWYVLLAMLAYTVIAVWLWTRDWFMATDQRLVWRRGILNRKTAMMPLAKVTDMSFNQPVIGRILGYGEFVMESAGQEQALRLITYIPHPEASYRAICGELFSHPDEDAMPVMVPTTDAYDDRADDTDPFLPRPSSARTATRTAPPRRPEGGRPISDVPESDVASRLGTYVDRYRDKARTPMRERLLRGPQVTEPAPDHENASQIDTPFQGDSWSVSHEDASPPQRIDRRDH</sequence>
<accession>A0A542ED98</accession>
<feature type="compositionally biased region" description="Basic and acidic residues" evidence="1">
    <location>
        <begin position="251"/>
        <end position="266"/>
    </location>
</feature>
<reference evidence="4 5" key="1">
    <citation type="submission" date="2019-06" db="EMBL/GenBank/DDBJ databases">
        <title>Sequencing the genomes of 1000 actinobacteria strains.</title>
        <authorList>
            <person name="Klenk H.-P."/>
        </authorList>
    </citation>
    <scope>NUCLEOTIDE SEQUENCE [LARGE SCALE GENOMIC DNA]</scope>
    <source>
        <strain evidence="4 5">DSM 19828</strain>
    </source>
</reference>
<feature type="region of interest" description="Disordered" evidence="1">
    <location>
        <begin position="197"/>
        <end position="311"/>
    </location>
</feature>
<feature type="transmembrane region" description="Helical" evidence="2">
    <location>
        <begin position="46"/>
        <end position="68"/>
    </location>
</feature>
<name>A0A542ED98_9MICO</name>
<dbReference type="Proteomes" id="UP000320806">
    <property type="component" value="Unassembled WGS sequence"/>
</dbReference>
<dbReference type="Pfam" id="PF03703">
    <property type="entry name" value="bPH_2"/>
    <property type="match status" value="1"/>
</dbReference>
<gene>
    <name evidence="4" type="ORF">FB459_0693</name>
</gene>
<evidence type="ECO:0000259" key="3">
    <source>
        <dbReference type="Pfam" id="PF03703"/>
    </source>
</evidence>
<feature type="compositionally biased region" description="Low complexity" evidence="1">
    <location>
        <begin position="212"/>
        <end position="223"/>
    </location>
</feature>
<organism evidence="4 5">
    <name type="scientific">Yimella lutea</name>
    <dbReference type="NCBI Taxonomy" id="587872"/>
    <lineage>
        <taxon>Bacteria</taxon>
        <taxon>Bacillati</taxon>
        <taxon>Actinomycetota</taxon>
        <taxon>Actinomycetes</taxon>
        <taxon>Micrococcales</taxon>
        <taxon>Dermacoccaceae</taxon>
        <taxon>Yimella</taxon>
    </lineage>
</organism>
<protein>
    <submittedName>
        <fullName evidence="4">PH (Pleckstrin Homology) domain-containing protein</fullName>
    </submittedName>
</protein>
<keyword evidence="2" id="KW-1133">Transmembrane helix</keyword>
<evidence type="ECO:0000256" key="2">
    <source>
        <dbReference type="SAM" id="Phobius"/>
    </source>
</evidence>
<dbReference type="AlphaFoldDB" id="A0A542ED98"/>
<dbReference type="PANTHER" id="PTHR37938">
    <property type="entry name" value="BLL0215 PROTEIN"/>
    <property type="match status" value="1"/>
</dbReference>
<dbReference type="EMBL" id="VFMO01000001">
    <property type="protein sequence ID" value="TQJ13285.1"/>
    <property type="molecule type" value="Genomic_DNA"/>
</dbReference>
<keyword evidence="5" id="KW-1185">Reference proteome</keyword>
<feature type="transmembrane region" description="Helical" evidence="2">
    <location>
        <begin position="80"/>
        <end position="100"/>
    </location>
</feature>
<feature type="compositionally biased region" description="Polar residues" evidence="1">
    <location>
        <begin position="281"/>
        <end position="295"/>
    </location>
</feature>
<evidence type="ECO:0000313" key="5">
    <source>
        <dbReference type="Proteomes" id="UP000320806"/>
    </source>
</evidence>
<dbReference type="RefSeq" id="WP_170221667.1">
    <property type="nucleotide sequence ID" value="NZ_BAABCI010000015.1"/>
</dbReference>
<comment type="caution">
    <text evidence="4">The sequence shown here is derived from an EMBL/GenBank/DDBJ whole genome shotgun (WGS) entry which is preliminary data.</text>
</comment>
<keyword evidence="2" id="KW-0812">Transmembrane</keyword>
<evidence type="ECO:0000256" key="1">
    <source>
        <dbReference type="SAM" id="MobiDB-lite"/>
    </source>
</evidence>
<proteinExistence type="predicted"/>
<dbReference type="InterPro" id="IPR005182">
    <property type="entry name" value="YdbS-like_PH"/>
</dbReference>
<dbReference type="PANTHER" id="PTHR37938:SF1">
    <property type="entry name" value="BLL0215 PROTEIN"/>
    <property type="match status" value="1"/>
</dbReference>
<feature type="domain" description="YdbS-like PH" evidence="3">
    <location>
        <begin position="99"/>
        <end position="170"/>
    </location>
</feature>